<evidence type="ECO:0000256" key="5">
    <source>
        <dbReference type="ARBA" id="ARBA00022840"/>
    </source>
</evidence>
<dbReference type="EMBL" id="LR778114">
    <property type="protein sequence ID" value="CAB1129792.1"/>
    <property type="molecule type" value="Genomic_DNA"/>
</dbReference>
<dbReference type="GO" id="GO:0004386">
    <property type="term" value="F:helicase activity"/>
    <property type="evidence" value="ECO:0007669"/>
    <property type="project" value="UniProtKB-KW"/>
</dbReference>
<evidence type="ECO:0000256" key="6">
    <source>
        <dbReference type="ARBA" id="ARBA00023125"/>
    </source>
</evidence>
<keyword evidence="11" id="KW-1185">Reference proteome</keyword>
<proteinExistence type="predicted"/>
<evidence type="ECO:0000313" key="11">
    <source>
        <dbReference type="Proteomes" id="UP000503399"/>
    </source>
</evidence>
<evidence type="ECO:0000256" key="1">
    <source>
        <dbReference type="ARBA" id="ARBA00022741"/>
    </source>
</evidence>
<dbReference type="InterPro" id="IPR011604">
    <property type="entry name" value="PDDEXK-like_dom_sf"/>
</dbReference>
<reference evidence="10 11" key="1">
    <citation type="submission" date="2020-02" db="EMBL/GenBank/DDBJ databases">
        <authorList>
            <person name="Hogendoorn C."/>
        </authorList>
    </citation>
    <scope>NUCLEOTIDE SEQUENCE [LARGE SCALE GENOMIC DNA]</scope>
    <source>
        <strain evidence="10">R501</strain>
    </source>
</reference>
<dbReference type="GO" id="GO:0003677">
    <property type="term" value="F:DNA binding"/>
    <property type="evidence" value="ECO:0007669"/>
    <property type="project" value="UniProtKB-KW"/>
</dbReference>
<keyword evidence="3" id="KW-0378">Hydrolase</keyword>
<evidence type="ECO:0000259" key="9">
    <source>
        <dbReference type="Pfam" id="PF12705"/>
    </source>
</evidence>
<dbReference type="InterPro" id="IPR038726">
    <property type="entry name" value="PDDEXK_AddAB-type"/>
</dbReference>
<keyword evidence="6" id="KW-0238">DNA-binding</keyword>
<keyword evidence="5" id="KW-0067">ATP-binding</keyword>
<dbReference type="AlphaFoldDB" id="A0A6F8ZIM8"/>
<dbReference type="Proteomes" id="UP000503399">
    <property type="component" value="Chromosome"/>
</dbReference>
<evidence type="ECO:0000256" key="7">
    <source>
        <dbReference type="ARBA" id="ARBA00023204"/>
    </source>
</evidence>
<keyword evidence="1" id="KW-0547">Nucleotide-binding</keyword>
<keyword evidence="2" id="KW-0227">DNA damage</keyword>
<dbReference type="KEGG" id="hfv:R50_2295"/>
<evidence type="ECO:0000256" key="8">
    <source>
        <dbReference type="SAM" id="MobiDB-lite"/>
    </source>
</evidence>
<dbReference type="GO" id="GO:0006281">
    <property type="term" value="P:DNA repair"/>
    <property type="evidence" value="ECO:0007669"/>
    <property type="project" value="UniProtKB-KW"/>
</dbReference>
<feature type="compositionally biased region" description="Pro residues" evidence="8">
    <location>
        <begin position="199"/>
        <end position="212"/>
    </location>
</feature>
<evidence type="ECO:0000256" key="3">
    <source>
        <dbReference type="ARBA" id="ARBA00022801"/>
    </source>
</evidence>
<dbReference type="Pfam" id="PF12705">
    <property type="entry name" value="PDDEXK_1"/>
    <property type="match status" value="1"/>
</dbReference>
<evidence type="ECO:0000256" key="4">
    <source>
        <dbReference type="ARBA" id="ARBA00022806"/>
    </source>
</evidence>
<protein>
    <submittedName>
        <fullName evidence="10">PDDEXK_1 domain-containing protein</fullName>
    </submittedName>
</protein>
<organism evidence="10 11">
    <name type="scientific">Candidatus Hydrogenisulfobacillus filiaventi</name>
    <dbReference type="NCBI Taxonomy" id="2707344"/>
    <lineage>
        <taxon>Bacteria</taxon>
        <taxon>Bacillati</taxon>
        <taxon>Bacillota</taxon>
        <taxon>Clostridia</taxon>
        <taxon>Eubacteriales</taxon>
        <taxon>Clostridiales Family XVII. Incertae Sedis</taxon>
        <taxon>Candidatus Hydrogenisulfobacillus</taxon>
    </lineage>
</organism>
<feature type="domain" description="PD-(D/E)XK endonuclease-like" evidence="9">
    <location>
        <begin position="36"/>
        <end position="179"/>
    </location>
</feature>
<keyword evidence="4" id="KW-0347">Helicase</keyword>
<feature type="region of interest" description="Disordered" evidence="8">
    <location>
        <begin position="190"/>
        <end position="227"/>
    </location>
</feature>
<accession>A0A6F8ZIM8</accession>
<evidence type="ECO:0000256" key="2">
    <source>
        <dbReference type="ARBA" id="ARBA00022763"/>
    </source>
</evidence>
<dbReference type="GO" id="GO:0005524">
    <property type="term" value="F:ATP binding"/>
    <property type="evidence" value="ECO:0007669"/>
    <property type="project" value="UniProtKB-KW"/>
</dbReference>
<keyword evidence="7" id="KW-0234">DNA repair</keyword>
<sequence>MAGACLRYAVMEVLGFGRLITPEAQAVMAEGSARHRRFQTWLLTEADVIAVEAPLVSESWQVSGRVDAVVRLNGEPVAIEYKTAGPERFQAMLASGRPLAEHWAQLMCYLATGAYRRGCLVVEERDSGRRLQWAAYPDPAWTAWLGQRLEAVRRYQAAHRLPSREVSRGCLTCDRWQRCFRSEAERAAAVEAHPDWEPDPPLPALPSQPSPPAWVHSARTQEEGGPA</sequence>
<evidence type="ECO:0000313" key="10">
    <source>
        <dbReference type="EMBL" id="CAB1129792.1"/>
    </source>
</evidence>
<dbReference type="GO" id="GO:0016787">
    <property type="term" value="F:hydrolase activity"/>
    <property type="evidence" value="ECO:0007669"/>
    <property type="project" value="UniProtKB-KW"/>
</dbReference>
<name>A0A6F8ZIM8_9FIRM</name>
<gene>
    <name evidence="10" type="ORF">R50_2295</name>
</gene>
<dbReference type="Gene3D" id="3.90.320.10">
    <property type="match status" value="1"/>
</dbReference>